<proteinExistence type="predicted"/>
<evidence type="ECO:0000313" key="2">
    <source>
        <dbReference type="Proteomes" id="UP000199206"/>
    </source>
</evidence>
<evidence type="ECO:0000313" key="1">
    <source>
        <dbReference type="EMBL" id="SEM55502.1"/>
    </source>
</evidence>
<organism evidence="1 2">
    <name type="scientific">Sphingomonas gellani</name>
    <dbReference type="NCBI Taxonomy" id="1166340"/>
    <lineage>
        <taxon>Bacteria</taxon>
        <taxon>Pseudomonadati</taxon>
        <taxon>Pseudomonadota</taxon>
        <taxon>Alphaproteobacteria</taxon>
        <taxon>Sphingomonadales</taxon>
        <taxon>Sphingomonadaceae</taxon>
        <taxon>Sphingomonas</taxon>
    </lineage>
</organism>
<name>A0A1H7ZAC2_9SPHN</name>
<dbReference type="EMBL" id="FOCF01000001">
    <property type="protein sequence ID" value="SEM55502.1"/>
    <property type="molecule type" value="Genomic_DNA"/>
</dbReference>
<gene>
    <name evidence="1" type="ORF">SAMN05192583_0611</name>
</gene>
<keyword evidence="2" id="KW-1185">Reference proteome</keyword>
<dbReference type="AlphaFoldDB" id="A0A1H7ZAC2"/>
<sequence length="46" mass="5376">MTEDDERWMRRVIEVARSKGTALRAECASLYYPPHADLPREEQANL</sequence>
<dbReference type="Proteomes" id="UP000199206">
    <property type="component" value="Unassembled WGS sequence"/>
</dbReference>
<dbReference type="STRING" id="1166340.SAMN05192583_0611"/>
<reference evidence="2" key="1">
    <citation type="submission" date="2016-10" db="EMBL/GenBank/DDBJ databases">
        <authorList>
            <person name="Varghese N."/>
            <person name="Submissions S."/>
        </authorList>
    </citation>
    <scope>NUCLEOTIDE SEQUENCE [LARGE SCALE GENOMIC DNA]</scope>
    <source>
        <strain evidence="2">S6-262</strain>
    </source>
</reference>
<dbReference type="RefSeq" id="WP_170841809.1">
    <property type="nucleotide sequence ID" value="NZ_FOCF01000001.1"/>
</dbReference>
<protein>
    <submittedName>
        <fullName evidence="1">Uncharacterized protein</fullName>
    </submittedName>
</protein>
<accession>A0A1H7ZAC2</accession>